<organism evidence="1 2">
    <name type="scientific">Portunus trituberculatus</name>
    <name type="common">Swimming crab</name>
    <name type="synonym">Neptunus trituberculatus</name>
    <dbReference type="NCBI Taxonomy" id="210409"/>
    <lineage>
        <taxon>Eukaryota</taxon>
        <taxon>Metazoa</taxon>
        <taxon>Ecdysozoa</taxon>
        <taxon>Arthropoda</taxon>
        <taxon>Crustacea</taxon>
        <taxon>Multicrustacea</taxon>
        <taxon>Malacostraca</taxon>
        <taxon>Eumalacostraca</taxon>
        <taxon>Eucarida</taxon>
        <taxon>Decapoda</taxon>
        <taxon>Pleocyemata</taxon>
        <taxon>Brachyura</taxon>
        <taxon>Eubrachyura</taxon>
        <taxon>Portunoidea</taxon>
        <taxon>Portunidae</taxon>
        <taxon>Portuninae</taxon>
        <taxon>Portunus</taxon>
    </lineage>
</organism>
<dbReference type="Proteomes" id="UP000324222">
    <property type="component" value="Unassembled WGS sequence"/>
</dbReference>
<dbReference type="EMBL" id="VSRR010114589">
    <property type="protein sequence ID" value="MPC98557.1"/>
    <property type="molecule type" value="Genomic_DNA"/>
</dbReference>
<reference evidence="1 2" key="1">
    <citation type="submission" date="2019-05" db="EMBL/GenBank/DDBJ databases">
        <title>Another draft genome of Portunus trituberculatus and its Hox gene families provides insights of decapod evolution.</title>
        <authorList>
            <person name="Jeong J.-H."/>
            <person name="Song I."/>
            <person name="Kim S."/>
            <person name="Choi T."/>
            <person name="Kim D."/>
            <person name="Ryu S."/>
            <person name="Kim W."/>
        </authorList>
    </citation>
    <scope>NUCLEOTIDE SEQUENCE [LARGE SCALE GENOMIC DNA]</scope>
    <source>
        <tissue evidence="1">Muscle</tissue>
    </source>
</reference>
<accession>A0A5B7JZG1</accession>
<proteinExistence type="predicted"/>
<dbReference type="AlphaFoldDB" id="A0A5B7JZG1"/>
<evidence type="ECO:0000313" key="2">
    <source>
        <dbReference type="Proteomes" id="UP000324222"/>
    </source>
</evidence>
<name>A0A5B7JZG1_PORTR</name>
<evidence type="ECO:0000313" key="1">
    <source>
        <dbReference type="EMBL" id="MPC98557.1"/>
    </source>
</evidence>
<keyword evidence="2" id="KW-1185">Reference proteome</keyword>
<protein>
    <submittedName>
        <fullName evidence="1">Uncharacterized protein</fullName>
    </submittedName>
</protein>
<comment type="caution">
    <text evidence="1">The sequence shown here is derived from an EMBL/GenBank/DDBJ whole genome shotgun (WGS) entry which is preliminary data.</text>
</comment>
<sequence length="91" mass="10146">MTGCIRDQLFLPHCHLPAATTTTSAAVLTRGYRFATQPACPPKTRPKLNGTAIKQQKFRNTTIEENIKKERAKMLDINDIISQDEIKGHGP</sequence>
<gene>
    <name evidence="1" type="ORF">E2C01_093931</name>
</gene>